<reference evidence="1" key="1">
    <citation type="submission" date="2020-06" db="EMBL/GenBank/DDBJ databases">
        <authorList>
            <person name="Li T."/>
            <person name="Hu X."/>
            <person name="Zhang T."/>
            <person name="Song X."/>
            <person name="Zhang H."/>
            <person name="Dai N."/>
            <person name="Sheng W."/>
            <person name="Hou X."/>
            <person name="Wei L."/>
        </authorList>
    </citation>
    <scope>NUCLEOTIDE SEQUENCE</scope>
    <source>
        <strain evidence="1">G02</strain>
        <tissue evidence="1">Leaf</tissue>
    </source>
</reference>
<organism evidence="1">
    <name type="scientific">Sesamum radiatum</name>
    <name type="common">Black benniseed</name>
    <dbReference type="NCBI Taxonomy" id="300843"/>
    <lineage>
        <taxon>Eukaryota</taxon>
        <taxon>Viridiplantae</taxon>
        <taxon>Streptophyta</taxon>
        <taxon>Embryophyta</taxon>
        <taxon>Tracheophyta</taxon>
        <taxon>Spermatophyta</taxon>
        <taxon>Magnoliopsida</taxon>
        <taxon>eudicotyledons</taxon>
        <taxon>Gunneridae</taxon>
        <taxon>Pentapetalae</taxon>
        <taxon>asterids</taxon>
        <taxon>lamiids</taxon>
        <taxon>Lamiales</taxon>
        <taxon>Pedaliaceae</taxon>
        <taxon>Sesamum</taxon>
    </lineage>
</organism>
<accession>A0AAW2KSF7</accession>
<proteinExistence type="predicted"/>
<name>A0AAW2KSF7_SESRA</name>
<dbReference type="PANTHER" id="PTHR11439">
    <property type="entry name" value="GAG-POL-RELATED RETROTRANSPOSON"/>
    <property type="match status" value="1"/>
</dbReference>
<gene>
    <name evidence="1" type="ORF">Sradi_5854900</name>
</gene>
<dbReference type="CDD" id="cd09272">
    <property type="entry name" value="RNase_HI_RT_Ty1"/>
    <property type="match status" value="1"/>
</dbReference>
<evidence type="ECO:0008006" key="2">
    <source>
        <dbReference type="Google" id="ProtNLM"/>
    </source>
</evidence>
<dbReference type="EMBL" id="JACGWJ010000027">
    <property type="protein sequence ID" value="KAL0309126.1"/>
    <property type="molecule type" value="Genomic_DNA"/>
</dbReference>
<comment type="caution">
    <text evidence="1">The sequence shown here is derived from an EMBL/GenBank/DDBJ whole genome shotgun (WGS) entry which is preliminary data.</text>
</comment>
<dbReference type="AlphaFoldDB" id="A0AAW2KSF7"/>
<sequence length="61" mass="7028">SRTEAEYWSMGTTTCELTWIYNLMQDLQVAIPTPIPFLCDNQAAIHIMANLVFHEEQSILK</sequence>
<dbReference type="PANTHER" id="PTHR11439:SF511">
    <property type="match status" value="1"/>
</dbReference>
<reference evidence="1" key="2">
    <citation type="journal article" date="2024" name="Plant">
        <title>Genomic evolution and insights into agronomic trait innovations of Sesamum species.</title>
        <authorList>
            <person name="Miao H."/>
            <person name="Wang L."/>
            <person name="Qu L."/>
            <person name="Liu H."/>
            <person name="Sun Y."/>
            <person name="Le M."/>
            <person name="Wang Q."/>
            <person name="Wei S."/>
            <person name="Zheng Y."/>
            <person name="Lin W."/>
            <person name="Duan Y."/>
            <person name="Cao H."/>
            <person name="Xiong S."/>
            <person name="Wang X."/>
            <person name="Wei L."/>
            <person name="Li C."/>
            <person name="Ma Q."/>
            <person name="Ju M."/>
            <person name="Zhao R."/>
            <person name="Li G."/>
            <person name="Mu C."/>
            <person name="Tian Q."/>
            <person name="Mei H."/>
            <person name="Zhang T."/>
            <person name="Gao T."/>
            <person name="Zhang H."/>
        </authorList>
    </citation>
    <scope>NUCLEOTIDE SEQUENCE</scope>
    <source>
        <strain evidence="1">G02</strain>
    </source>
</reference>
<evidence type="ECO:0000313" key="1">
    <source>
        <dbReference type="EMBL" id="KAL0309126.1"/>
    </source>
</evidence>
<feature type="non-terminal residue" evidence="1">
    <location>
        <position position="1"/>
    </location>
</feature>
<protein>
    <recommendedName>
        <fullName evidence="2">Copia protein</fullName>
    </recommendedName>
</protein>